<dbReference type="SUPFAM" id="SSF51445">
    <property type="entry name" value="(Trans)glycosidases"/>
    <property type="match status" value="1"/>
</dbReference>
<dbReference type="InterPro" id="IPR013785">
    <property type="entry name" value="Aldolase_TIM"/>
</dbReference>
<dbReference type="InterPro" id="IPR052720">
    <property type="entry name" value="Glycosyl_hydrolase_97"/>
</dbReference>
<feature type="domain" description="Glycosyl-hydrolase 97 N-terminal" evidence="5">
    <location>
        <begin position="26"/>
        <end position="280"/>
    </location>
</feature>
<keyword evidence="3" id="KW-0732">Signal</keyword>
<dbReference type="InterPro" id="IPR029486">
    <property type="entry name" value="GH97_N"/>
</dbReference>
<protein>
    <submittedName>
        <fullName evidence="7">Alpha-glucosidase</fullName>
        <ecNumber evidence="7">3.2.1.20</ecNumber>
    </submittedName>
</protein>
<dbReference type="InterPro" id="IPR014718">
    <property type="entry name" value="GH-type_carb-bd"/>
</dbReference>
<dbReference type="Pfam" id="PF10566">
    <property type="entry name" value="Glyco_hydro_97"/>
    <property type="match status" value="1"/>
</dbReference>
<name>A0A7W6JRL2_9SPHN</name>
<dbReference type="Proteomes" id="UP000557392">
    <property type="component" value="Unassembled WGS sequence"/>
</dbReference>
<dbReference type="RefSeq" id="WP_183996491.1">
    <property type="nucleotide sequence ID" value="NZ_JACIEH010000001.1"/>
</dbReference>
<dbReference type="Pfam" id="PF14508">
    <property type="entry name" value="GH97_N"/>
    <property type="match status" value="1"/>
</dbReference>
<dbReference type="InterPro" id="IPR013780">
    <property type="entry name" value="Glyco_hydro_b"/>
</dbReference>
<feature type="chain" id="PRO_5030893772" evidence="3">
    <location>
        <begin position="19"/>
        <end position="650"/>
    </location>
</feature>
<evidence type="ECO:0000259" key="4">
    <source>
        <dbReference type="Pfam" id="PF10566"/>
    </source>
</evidence>
<sequence length="650" mass="70836">MRLFLAAIALLSAAPASAQQILTAVSPDGSNRIAIQLNGSGTPTYAVSRGGNLVIAPSPILLDLDTDTLGYNLAITGSETASADARYPIVAGTAAEGRDHYNQLTVHFQERGGAKRKLDIVLRAYDDGVAFRTVVPVQPQTAAAIIRYERTGFYFPPTYKCWGFNVGKFGSSHEGEFDPVDLPHLRDHNLFDLPFACETGKAAFAITEADLLDFAGMYLTGRGDGGPGLQLKLSPSLDDYRIAVHTRIGSPIVTPWRVVMLADQLGKLNESTLVTNLSSPSRIEDTSWIKPGLTSWDWWSGPSIAALPGQRSTTAVAKALIDFAAANGLPYSMIDEGWYAGAGGGGVRRPGVDITKWADAINLQEVADYARSKKVRLWVWMHWQALDDQLEDALTLYEKLGIAGIKIDFMDRDDQWMVNWYTRTLGAAARHHLMVDFHGAFPPRGLARTWPNFMTQEGVMGAEYNKWSRRATSRHNVMLAFTRGLIGPMDYTPGGFRNVTPAEFRIRGDLPFVQTSRAHGLAMYVVFLSPIGAVSDSPDTYAASPAGFDFIKAVPASWDETRYLAGETGEYIVLARRKGSRWYLGAMNSETARTVTVSLDFLGKRGGAMRLWTDGARPDTPIVTGKRVADGETLTLDLAANGGAAAIFEK</sequence>
<accession>A0A7W6JRL2</accession>
<dbReference type="Gene3D" id="3.20.20.70">
    <property type="entry name" value="Aldolase class I"/>
    <property type="match status" value="1"/>
</dbReference>
<dbReference type="PANTHER" id="PTHR35803:SF2">
    <property type="entry name" value="RETAINING ALPHA-GALACTOSIDASE"/>
    <property type="match status" value="1"/>
</dbReference>
<evidence type="ECO:0000259" key="6">
    <source>
        <dbReference type="Pfam" id="PF14509"/>
    </source>
</evidence>
<organism evidence="7 8">
    <name type="scientific">Sphingomonas kyeonggiensis</name>
    <dbReference type="NCBI Taxonomy" id="1268553"/>
    <lineage>
        <taxon>Bacteria</taxon>
        <taxon>Pseudomonadati</taxon>
        <taxon>Pseudomonadota</taxon>
        <taxon>Alphaproteobacteria</taxon>
        <taxon>Sphingomonadales</taxon>
        <taxon>Sphingomonadaceae</taxon>
        <taxon>Sphingomonas</taxon>
    </lineage>
</organism>
<dbReference type="EC" id="3.2.1.20" evidence="7"/>
<dbReference type="Gene3D" id="2.60.40.1180">
    <property type="entry name" value="Golgi alpha-mannosidase II"/>
    <property type="match status" value="1"/>
</dbReference>
<feature type="signal peptide" evidence="3">
    <location>
        <begin position="1"/>
        <end position="18"/>
    </location>
</feature>
<evidence type="ECO:0000256" key="3">
    <source>
        <dbReference type="SAM" id="SignalP"/>
    </source>
</evidence>
<keyword evidence="1 7" id="KW-0378">Hydrolase</keyword>
<evidence type="ECO:0000259" key="5">
    <source>
        <dbReference type="Pfam" id="PF14508"/>
    </source>
</evidence>
<keyword evidence="2 7" id="KW-0326">Glycosidase</keyword>
<dbReference type="GO" id="GO:0030246">
    <property type="term" value="F:carbohydrate binding"/>
    <property type="evidence" value="ECO:0007669"/>
    <property type="project" value="InterPro"/>
</dbReference>
<feature type="domain" description="Glycosyl-hydrolase 97 C-terminal oligomerisation" evidence="6">
    <location>
        <begin position="557"/>
        <end position="648"/>
    </location>
</feature>
<dbReference type="GO" id="GO:0004558">
    <property type="term" value="F:alpha-1,4-glucosidase activity"/>
    <property type="evidence" value="ECO:0007669"/>
    <property type="project" value="UniProtKB-EC"/>
</dbReference>
<dbReference type="AlphaFoldDB" id="A0A7W6JRL2"/>
<evidence type="ECO:0000256" key="1">
    <source>
        <dbReference type="ARBA" id="ARBA00022801"/>
    </source>
</evidence>
<dbReference type="EMBL" id="JACIEH010000001">
    <property type="protein sequence ID" value="MBB4098218.1"/>
    <property type="molecule type" value="Genomic_DNA"/>
</dbReference>
<comment type="caution">
    <text evidence="7">The sequence shown here is derived from an EMBL/GenBank/DDBJ whole genome shotgun (WGS) entry which is preliminary data.</text>
</comment>
<feature type="domain" description="Glycosyl-hydrolase 97 catalytic" evidence="4">
    <location>
        <begin position="309"/>
        <end position="459"/>
    </location>
</feature>
<evidence type="ECO:0000256" key="2">
    <source>
        <dbReference type="ARBA" id="ARBA00023295"/>
    </source>
</evidence>
<reference evidence="7 8" key="1">
    <citation type="submission" date="2020-08" db="EMBL/GenBank/DDBJ databases">
        <title>Genomic Encyclopedia of Type Strains, Phase IV (KMG-IV): sequencing the most valuable type-strain genomes for metagenomic binning, comparative biology and taxonomic classification.</title>
        <authorList>
            <person name="Goeker M."/>
        </authorList>
    </citation>
    <scope>NUCLEOTIDE SEQUENCE [LARGE SCALE GENOMIC DNA]</scope>
    <source>
        <strain evidence="7 8">DSM 101806</strain>
    </source>
</reference>
<evidence type="ECO:0000313" key="8">
    <source>
        <dbReference type="Proteomes" id="UP000557392"/>
    </source>
</evidence>
<dbReference type="PANTHER" id="PTHR35803">
    <property type="entry name" value="GLUCAN 1,4-ALPHA-GLUCOSIDASE SUSB-RELATED"/>
    <property type="match status" value="1"/>
</dbReference>
<dbReference type="InterPro" id="IPR019563">
    <property type="entry name" value="GH97_catalytic"/>
</dbReference>
<gene>
    <name evidence="7" type="ORF">GGR46_001751</name>
</gene>
<dbReference type="Pfam" id="PF14509">
    <property type="entry name" value="GH97_C"/>
    <property type="match status" value="1"/>
</dbReference>
<proteinExistence type="predicted"/>
<dbReference type="InterPro" id="IPR017853">
    <property type="entry name" value="GH"/>
</dbReference>
<keyword evidence="8" id="KW-1185">Reference proteome</keyword>
<evidence type="ECO:0000313" key="7">
    <source>
        <dbReference type="EMBL" id="MBB4098218.1"/>
    </source>
</evidence>
<dbReference type="InterPro" id="IPR029483">
    <property type="entry name" value="GH97_C"/>
</dbReference>
<dbReference type="Gene3D" id="2.70.98.10">
    <property type="match status" value="1"/>
</dbReference>